<evidence type="ECO:0000313" key="2">
    <source>
        <dbReference type="EMBL" id="PWN36870.1"/>
    </source>
</evidence>
<dbReference type="GeneID" id="37024608"/>
<dbReference type="Proteomes" id="UP000245771">
    <property type="component" value="Unassembled WGS sequence"/>
</dbReference>
<dbReference type="RefSeq" id="XP_025357172.1">
    <property type="nucleotide sequence ID" value="XM_025502827.1"/>
</dbReference>
<keyword evidence="3" id="KW-1185">Reference proteome</keyword>
<proteinExistence type="predicted"/>
<name>A0A316VH74_9BASI</name>
<protein>
    <submittedName>
        <fullName evidence="2">Uncharacterized protein</fullName>
    </submittedName>
</protein>
<accession>A0A316VH74</accession>
<reference evidence="2 3" key="1">
    <citation type="journal article" date="2018" name="Mol. Biol. Evol.">
        <title>Broad Genomic Sampling Reveals a Smut Pathogenic Ancestry of the Fungal Clade Ustilaginomycotina.</title>
        <authorList>
            <person name="Kijpornyongpan T."/>
            <person name="Mondo S.J."/>
            <person name="Barry K."/>
            <person name="Sandor L."/>
            <person name="Lee J."/>
            <person name="Lipzen A."/>
            <person name="Pangilinan J."/>
            <person name="LaButti K."/>
            <person name="Hainaut M."/>
            <person name="Henrissat B."/>
            <person name="Grigoriev I.V."/>
            <person name="Spatafora J.W."/>
            <person name="Aime M.C."/>
        </authorList>
    </citation>
    <scope>NUCLEOTIDE SEQUENCE [LARGE SCALE GENOMIC DNA]</scope>
    <source>
        <strain evidence="2 3">MCA 3882</strain>
    </source>
</reference>
<feature type="compositionally biased region" description="Polar residues" evidence="1">
    <location>
        <begin position="86"/>
        <end position="103"/>
    </location>
</feature>
<organism evidence="2 3">
    <name type="scientific">Meira miltonrushii</name>
    <dbReference type="NCBI Taxonomy" id="1280837"/>
    <lineage>
        <taxon>Eukaryota</taxon>
        <taxon>Fungi</taxon>
        <taxon>Dikarya</taxon>
        <taxon>Basidiomycota</taxon>
        <taxon>Ustilaginomycotina</taxon>
        <taxon>Exobasidiomycetes</taxon>
        <taxon>Exobasidiales</taxon>
        <taxon>Brachybasidiaceae</taxon>
        <taxon>Meira</taxon>
    </lineage>
</organism>
<dbReference type="EMBL" id="KZ819602">
    <property type="protein sequence ID" value="PWN36870.1"/>
    <property type="molecule type" value="Genomic_DNA"/>
</dbReference>
<sequence length="189" mass="21600">MHCLSNSGVYMTRSLPLDHFGNAAALSGLKSFAYSLLKSHYRSSPTSCWQPLSSNLFVMLRMQLIVIFVILRSLAHCASINTDHTVQPPNQNAASQSQSNTVHINPIPAGRRRSYPSNRSREYLVSKARLNVCLNLSRYQPHLYLDGCRACYRKTQIQKQVSISIHWQEYRVSQENAYRYRSSKFSQKG</sequence>
<evidence type="ECO:0000256" key="1">
    <source>
        <dbReference type="SAM" id="MobiDB-lite"/>
    </source>
</evidence>
<gene>
    <name evidence="2" type="ORF">FA14DRAFT_7531</name>
</gene>
<dbReference type="AlphaFoldDB" id="A0A316VH74"/>
<dbReference type="InParanoid" id="A0A316VH74"/>
<feature type="region of interest" description="Disordered" evidence="1">
    <location>
        <begin position="86"/>
        <end position="118"/>
    </location>
</feature>
<evidence type="ECO:0000313" key="3">
    <source>
        <dbReference type="Proteomes" id="UP000245771"/>
    </source>
</evidence>